<dbReference type="GO" id="GO:0016301">
    <property type="term" value="F:kinase activity"/>
    <property type="evidence" value="ECO:0007669"/>
    <property type="project" value="UniProtKB-KW"/>
</dbReference>
<evidence type="ECO:0000313" key="3">
    <source>
        <dbReference type="Proteomes" id="UP000019801"/>
    </source>
</evidence>
<evidence type="ECO:0000313" key="2">
    <source>
        <dbReference type="EMBL" id="CDO47534.1"/>
    </source>
</evidence>
<keyword evidence="1" id="KW-0812">Transmembrane</keyword>
<dbReference type="Proteomes" id="UP000019801">
    <property type="component" value="Chromosome I"/>
</dbReference>
<dbReference type="KEGG" id="bhs:BM1374165_01561"/>
<dbReference type="STRING" id="38323.BM1374165_01561"/>
<sequence length="74" mass="8048">MCDVPAAVYVVGGAVMLSADLYLEEAVLMMDRIAQQIKQDQTYAAQVGAQHPAPESTGTVRFLSLRVRSPKHCN</sequence>
<organism evidence="2 3">
    <name type="scientific">Bartonella henselae</name>
    <name type="common">Rochalimaea henselae</name>
    <dbReference type="NCBI Taxonomy" id="38323"/>
    <lineage>
        <taxon>Bacteria</taxon>
        <taxon>Pseudomonadati</taxon>
        <taxon>Pseudomonadota</taxon>
        <taxon>Alphaproteobacteria</taxon>
        <taxon>Hyphomicrobiales</taxon>
        <taxon>Bartonellaceae</taxon>
        <taxon>Bartonella</taxon>
    </lineage>
</organism>
<dbReference type="PATRIC" id="fig|38323.4.peg.1766"/>
<evidence type="ECO:0000256" key="1">
    <source>
        <dbReference type="SAM" id="Phobius"/>
    </source>
</evidence>
<dbReference type="EMBL" id="HG969191">
    <property type="protein sequence ID" value="CDO47534.1"/>
    <property type="molecule type" value="Genomic_DNA"/>
</dbReference>
<keyword evidence="2" id="KW-0418">Kinase</keyword>
<keyword evidence="1" id="KW-0472">Membrane</keyword>
<proteinExistence type="predicted"/>
<protein>
    <submittedName>
        <fullName evidence="2">Pyruvate kinase</fullName>
    </submittedName>
</protein>
<dbReference type="AlphaFoldDB" id="X5MGR8"/>
<keyword evidence="2" id="KW-0808">Transferase</keyword>
<keyword evidence="1" id="KW-1133">Transmembrane helix</keyword>
<reference evidence="3" key="1">
    <citation type="submission" date="2013-11" db="EMBL/GenBank/DDBJ databases">
        <title>Genome sequencing of Bartonella spp. isolated from human blood.</title>
        <authorList>
            <person name="Raoult D."/>
        </authorList>
    </citation>
    <scope>NUCLEOTIDE SEQUENCE</scope>
    <source>
        <strain evidence="3">BM1374165</strain>
    </source>
</reference>
<gene>
    <name evidence="2" type="primary">pykA_2</name>
    <name evidence="2" type="ORF">BM1374165_01561</name>
</gene>
<keyword evidence="2" id="KW-0670">Pyruvate</keyword>
<name>X5MGR8_BARHN</name>
<accession>X5MGR8</accession>
<feature type="transmembrane region" description="Helical" evidence="1">
    <location>
        <begin position="6"/>
        <end position="23"/>
    </location>
</feature>